<evidence type="ECO:0000313" key="3">
    <source>
        <dbReference type="Proteomes" id="UP000664357"/>
    </source>
</evidence>
<feature type="transmembrane region" description="Helical" evidence="1">
    <location>
        <begin position="177"/>
        <end position="199"/>
    </location>
</feature>
<name>A0ABV0EIF2_9ENTE</name>
<keyword evidence="1" id="KW-0812">Transmembrane</keyword>
<accession>A0ABV0EIF2</accession>
<feature type="transmembrane region" description="Helical" evidence="1">
    <location>
        <begin position="18"/>
        <end position="37"/>
    </location>
</feature>
<dbReference type="EMBL" id="JAFREL020000001">
    <property type="protein sequence ID" value="MEO1768415.1"/>
    <property type="molecule type" value="Genomic_DNA"/>
</dbReference>
<keyword evidence="3" id="KW-1185">Reference proteome</keyword>
<dbReference type="Proteomes" id="UP000664357">
    <property type="component" value="Unassembled WGS sequence"/>
</dbReference>
<gene>
    <name evidence="2" type="ORF">JZO67_000326</name>
</gene>
<proteinExistence type="predicted"/>
<organism evidence="2 3">
    <name type="scientific">Candidatus Enterococcus ferrettii</name>
    <dbReference type="NCBI Taxonomy" id="2815324"/>
    <lineage>
        <taxon>Bacteria</taxon>
        <taxon>Bacillati</taxon>
        <taxon>Bacillota</taxon>
        <taxon>Bacilli</taxon>
        <taxon>Lactobacillales</taxon>
        <taxon>Enterococcaceae</taxon>
        <taxon>Enterococcus</taxon>
    </lineage>
</organism>
<reference evidence="2 3" key="1">
    <citation type="submission" date="2021-03" db="EMBL/GenBank/DDBJ databases">
        <authorList>
            <person name="Gilmore M.S."/>
            <person name="Schwartzman J."/>
            <person name="Van Tyne D."/>
            <person name="Martin M."/>
            <person name="Earl A.M."/>
            <person name="Manson A.L."/>
            <person name="Straub T."/>
            <person name="Salamzade R."/>
            <person name="Saavedra J."/>
            <person name="Lebreton F."/>
            <person name="Prichula J."/>
            <person name="Schaufler K."/>
            <person name="Gaca A."/>
            <person name="Sgardioli B."/>
            <person name="Wagenaar J."/>
            <person name="Strong T."/>
        </authorList>
    </citation>
    <scope>NUCLEOTIDE SEQUENCE [LARGE SCALE GENOMIC DNA]</scope>
    <source>
        <strain evidence="2 3">665A</strain>
    </source>
</reference>
<evidence type="ECO:0008006" key="4">
    <source>
        <dbReference type="Google" id="ProtNLM"/>
    </source>
</evidence>
<keyword evidence="1" id="KW-0472">Membrane</keyword>
<sequence length="228" mass="25901">MVYSFKDFLFFLWLRKKWLSIATLAAIAAVFSSLVLLKGFDYSKKASFLLPVTEVQTAKNVENEQELENRIIASNIKLVETYKEMVKSDQVMEELQKKFPNQTKSDLTNALTVTSSINSQIFTVVITTDNPKISQKLAADLSEIYPQVVKDSQLPREVFPLTAEANDFYRSPSIAKVLTCTVLFSLFLSTTCCFIWVSLRERKFLRSPEAVSSLVKVDVLGVVNRYEI</sequence>
<protein>
    <recommendedName>
        <fullName evidence="4">Capsular polysaccharide biosynthesis protein CpsC</fullName>
    </recommendedName>
</protein>
<keyword evidence="1" id="KW-1133">Transmembrane helix</keyword>
<comment type="caution">
    <text evidence="2">The sequence shown here is derived from an EMBL/GenBank/DDBJ whole genome shotgun (WGS) entry which is preliminary data.</text>
</comment>
<evidence type="ECO:0000256" key="1">
    <source>
        <dbReference type="SAM" id="Phobius"/>
    </source>
</evidence>
<evidence type="ECO:0000313" key="2">
    <source>
        <dbReference type="EMBL" id="MEO1768415.1"/>
    </source>
</evidence>
<reference evidence="2 3" key="2">
    <citation type="submission" date="2024-02" db="EMBL/GenBank/DDBJ databases">
        <title>The Genome Sequence of Enterococcus sp. DIV0159.</title>
        <authorList>
            <person name="Earl A."/>
            <person name="Manson A."/>
            <person name="Gilmore M."/>
            <person name="Sanders J."/>
            <person name="Shea T."/>
            <person name="Howe W."/>
            <person name="Livny J."/>
            <person name="Cuomo C."/>
            <person name="Neafsey D."/>
            <person name="Birren B."/>
        </authorList>
    </citation>
    <scope>NUCLEOTIDE SEQUENCE [LARGE SCALE GENOMIC DNA]</scope>
    <source>
        <strain evidence="2 3">665A</strain>
    </source>
</reference>